<dbReference type="GO" id="GO:0043709">
    <property type="term" value="P:cell adhesion involved in single-species biofilm formation"/>
    <property type="evidence" value="ECO:0007669"/>
    <property type="project" value="TreeGrafter"/>
</dbReference>
<dbReference type="InterPro" id="IPR029787">
    <property type="entry name" value="Nucleotide_cyclase"/>
</dbReference>
<dbReference type="PROSITE" id="PS50110">
    <property type="entry name" value="RESPONSE_REGULATORY"/>
    <property type="match status" value="1"/>
</dbReference>
<dbReference type="SMART" id="SM00267">
    <property type="entry name" value="GGDEF"/>
    <property type="match status" value="1"/>
</dbReference>
<dbReference type="RefSeq" id="WP_261626439.1">
    <property type="nucleotide sequence ID" value="NZ_CAMAPC010000007.1"/>
</dbReference>
<feature type="domain" description="GGDEF" evidence="6">
    <location>
        <begin position="170"/>
        <end position="311"/>
    </location>
</feature>
<organism evidence="7 8">
    <name type="scientific">Pseudoalteromonas holothuriae</name>
    <dbReference type="NCBI Taxonomy" id="2963714"/>
    <lineage>
        <taxon>Bacteria</taxon>
        <taxon>Pseudomonadati</taxon>
        <taxon>Pseudomonadota</taxon>
        <taxon>Gammaproteobacteria</taxon>
        <taxon>Alteromonadales</taxon>
        <taxon>Pseudoalteromonadaceae</taxon>
        <taxon>Pseudoalteromonas</taxon>
    </lineage>
</organism>
<evidence type="ECO:0000259" key="6">
    <source>
        <dbReference type="PROSITE" id="PS50887"/>
    </source>
</evidence>
<dbReference type="CDD" id="cd01949">
    <property type="entry name" value="GGDEF"/>
    <property type="match status" value="1"/>
</dbReference>
<comment type="catalytic activity">
    <reaction evidence="3">
        <text>2 GTP = 3',3'-c-di-GMP + 2 diphosphate</text>
        <dbReference type="Rhea" id="RHEA:24898"/>
        <dbReference type="ChEBI" id="CHEBI:33019"/>
        <dbReference type="ChEBI" id="CHEBI:37565"/>
        <dbReference type="ChEBI" id="CHEBI:58805"/>
        <dbReference type="EC" id="2.7.7.65"/>
    </reaction>
</comment>
<dbReference type="InterPro" id="IPR043128">
    <property type="entry name" value="Rev_trsase/Diguanyl_cyclase"/>
</dbReference>
<evidence type="ECO:0000256" key="3">
    <source>
        <dbReference type="ARBA" id="ARBA00034247"/>
    </source>
</evidence>
<dbReference type="InterPro" id="IPR011006">
    <property type="entry name" value="CheY-like_superfamily"/>
</dbReference>
<dbReference type="SMART" id="SM00448">
    <property type="entry name" value="REC"/>
    <property type="match status" value="1"/>
</dbReference>
<dbReference type="GO" id="GO:0005886">
    <property type="term" value="C:plasma membrane"/>
    <property type="evidence" value="ECO:0007669"/>
    <property type="project" value="TreeGrafter"/>
</dbReference>
<dbReference type="Proteomes" id="UP001152467">
    <property type="component" value="Unassembled WGS sequence"/>
</dbReference>
<dbReference type="Pfam" id="PF00990">
    <property type="entry name" value="GGDEF"/>
    <property type="match status" value="1"/>
</dbReference>
<dbReference type="GO" id="GO:0016787">
    <property type="term" value="F:hydrolase activity"/>
    <property type="evidence" value="ECO:0007669"/>
    <property type="project" value="UniProtKB-KW"/>
</dbReference>
<dbReference type="GO" id="GO:0000160">
    <property type="term" value="P:phosphorelay signal transduction system"/>
    <property type="evidence" value="ECO:0007669"/>
    <property type="project" value="InterPro"/>
</dbReference>
<dbReference type="PANTHER" id="PTHR45138">
    <property type="entry name" value="REGULATORY COMPONENTS OF SENSORY TRANSDUCTION SYSTEM"/>
    <property type="match status" value="1"/>
</dbReference>
<dbReference type="InterPro" id="IPR001789">
    <property type="entry name" value="Sig_transdc_resp-reg_receiver"/>
</dbReference>
<evidence type="ECO:0000256" key="1">
    <source>
        <dbReference type="ARBA" id="ARBA00001946"/>
    </source>
</evidence>
<evidence type="ECO:0000256" key="4">
    <source>
        <dbReference type="PROSITE-ProRule" id="PRU00169"/>
    </source>
</evidence>
<dbReference type="PANTHER" id="PTHR45138:SF9">
    <property type="entry name" value="DIGUANYLATE CYCLASE DGCM-RELATED"/>
    <property type="match status" value="1"/>
</dbReference>
<evidence type="ECO:0000256" key="2">
    <source>
        <dbReference type="ARBA" id="ARBA00012528"/>
    </source>
</evidence>
<comment type="cofactor">
    <cofactor evidence="1">
        <name>Mg(2+)</name>
        <dbReference type="ChEBI" id="CHEBI:18420"/>
    </cofactor>
</comment>
<dbReference type="SUPFAM" id="SSF52172">
    <property type="entry name" value="CheY-like"/>
    <property type="match status" value="1"/>
</dbReference>
<accession>A0A9W4QYM5</accession>
<dbReference type="EC" id="2.7.7.65" evidence="2"/>
<dbReference type="SUPFAM" id="SSF55073">
    <property type="entry name" value="Nucleotide cyclase"/>
    <property type="match status" value="1"/>
</dbReference>
<proteinExistence type="predicted"/>
<comment type="caution">
    <text evidence="7">The sequence shown here is derived from an EMBL/GenBank/DDBJ whole genome shotgun (WGS) entry which is preliminary data.</text>
</comment>
<protein>
    <recommendedName>
        <fullName evidence="2">diguanylate cyclase</fullName>
        <ecNumber evidence="2">2.7.7.65</ecNumber>
    </recommendedName>
</protein>
<dbReference type="Gene3D" id="3.30.70.270">
    <property type="match status" value="1"/>
</dbReference>
<feature type="modified residue" description="4-aspartylphosphate" evidence="4">
    <location>
        <position position="60"/>
    </location>
</feature>
<name>A0A9W4QYM5_9GAMM</name>
<gene>
    <name evidence="7" type="primary">cheB_7</name>
    <name evidence="7" type="ORF">PSECIP111854_02268</name>
</gene>
<evidence type="ECO:0000259" key="5">
    <source>
        <dbReference type="PROSITE" id="PS50110"/>
    </source>
</evidence>
<dbReference type="InterPro" id="IPR000160">
    <property type="entry name" value="GGDEF_dom"/>
</dbReference>
<keyword evidence="7" id="KW-0378">Hydrolase</keyword>
<dbReference type="InterPro" id="IPR050469">
    <property type="entry name" value="Diguanylate_Cyclase"/>
</dbReference>
<keyword evidence="4" id="KW-0597">Phosphoprotein</keyword>
<evidence type="ECO:0000313" key="8">
    <source>
        <dbReference type="Proteomes" id="UP001152467"/>
    </source>
</evidence>
<evidence type="ECO:0000313" key="7">
    <source>
        <dbReference type="EMBL" id="CAH9058763.1"/>
    </source>
</evidence>
<dbReference type="Gene3D" id="3.40.50.2300">
    <property type="match status" value="1"/>
</dbReference>
<keyword evidence="8" id="KW-1185">Reference proteome</keyword>
<dbReference type="GO" id="GO:0052621">
    <property type="term" value="F:diguanylate cyclase activity"/>
    <property type="evidence" value="ECO:0007669"/>
    <property type="project" value="UniProtKB-EC"/>
</dbReference>
<reference evidence="7" key="1">
    <citation type="submission" date="2022-07" db="EMBL/GenBank/DDBJ databases">
        <authorList>
            <person name="Criscuolo A."/>
        </authorList>
    </citation>
    <scope>NUCLEOTIDE SEQUENCE</scope>
    <source>
        <strain evidence="7">CIP111854</strain>
    </source>
</reference>
<dbReference type="FunFam" id="3.30.70.270:FF:000001">
    <property type="entry name" value="Diguanylate cyclase domain protein"/>
    <property type="match status" value="1"/>
</dbReference>
<dbReference type="Pfam" id="PF00072">
    <property type="entry name" value="Response_reg"/>
    <property type="match status" value="1"/>
</dbReference>
<sequence length="321" mass="35656">MSDLNWQGKPPEILIIDDDSSVVITLNKVLRKVGRIRFAPDAAHAFISMSKYRPDLILLDMNLPDLDGLQICAKIKTDANTSDIPVLFITSQTGHNFEEKVFDAGGADFIVKPLNPRVVASRVLTHLNYHNAIRLLKNQANTDSLTNLANRRIFDEQLSVEFRRARRQNESITIAMIDIDEFKKYNDQYGHVAGDDCLKSIALLIQKSAHRPGDLAARYGGEEFALILPCTDTSAASDFIARLMDKVRGLQLAHADDSTHQYVTISVGYCTLASHNANILKLNEWVLVEAADSALYESKQAGRNTVTCKNLCLPIAINAPH</sequence>
<dbReference type="EMBL" id="CAMAPC010000007">
    <property type="protein sequence ID" value="CAH9058763.1"/>
    <property type="molecule type" value="Genomic_DNA"/>
</dbReference>
<dbReference type="GO" id="GO:1902201">
    <property type="term" value="P:negative regulation of bacterial-type flagellum-dependent cell motility"/>
    <property type="evidence" value="ECO:0007669"/>
    <property type="project" value="TreeGrafter"/>
</dbReference>
<dbReference type="PROSITE" id="PS50887">
    <property type="entry name" value="GGDEF"/>
    <property type="match status" value="1"/>
</dbReference>
<feature type="domain" description="Response regulatory" evidence="5">
    <location>
        <begin position="12"/>
        <end position="127"/>
    </location>
</feature>
<dbReference type="AlphaFoldDB" id="A0A9W4QYM5"/>
<dbReference type="NCBIfam" id="TIGR00254">
    <property type="entry name" value="GGDEF"/>
    <property type="match status" value="1"/>
</dbReference>